<sequence length="175" mass="19301">MPPPSPLTAPPSILLQVVFQFRSGPISVAECTEEHLTNPKAGYHINRDVFGAKGDFITSPEVSQMFGEQMGQPTRVNLVELGPGRGTLMADLRHGASKFKKFTDSLHVHMVDCSPTVQKLRHHSLICTEGDNNNENVEKRTIKYKHTSQNSCVMAYYTGTCSIRMSGVTLGIAFH</sequence>
<dbReference type="GO" id="GO:0005739">
    <property type="term" value="C:mitochondrion"/>
    <property type="evidence" value="ECO:0007669"/>
    <property type="project" value="UniProtKB-SubCell"/>
</dbReference>
<evidence type="ECO:0000256" key="3">
    <source>
        <dbReference type="ARBA" id="ARBA00022603"/>
    </source>
</evidence>
<dbReference type="InterPro" id="IPR029063">
    <property type="entry name" value="SAM-dependent_MTases_sf"/>
</dbReference>
<dbReference type="SUPFAM" id="SSF53335">
    <property type="entry name" value="S-adenosyl-L-methionine-dependent methyltransferases"/>
    <property type="match status" value="1"/>
</dbReference>
<evidence type="ECO:0000256" key="4">
    <source>
        <dbReference type="ARBA" id="ARBA00022679"/>
    </source>
</evidence>
<comment type="subcellular location">
    <subcellularLocation>
        <location evidence="1 7">Mitochondrion</location>
    </subcellularLocation>
</comment>
<dbReference type="GO" id="GO:0035243">
    <property type="term" value="F:protein-arginine omega-N symmetric methyltransferase activity"/>
    <property type="evidence" value="ECO:0007669"/>
    <property type="project" value="UniProtKB-EC"/>
</dbReference>
<organism evidence="8 9">
    <name type="scientific">Rubroshorea leprosula</name>
    <dbReference type="NCBI Taxonomy" id="152421"/>
    <lineage>
        <taxon>Eukaryota</taxon>
        <taxon>Viridiplantae</taxon>
        <taxon>Streptophyta</taxon>
        <taxon>Embryophyta</taxon>
        <taxon>Tracheophyta</taxon>
        <taxon>Spermatophyta</taxon>
        <taxon>Magnoliopsida</taxon>
        <taxon>eudicotyledons</taxon>
        <taxon>Gunneridae</taxon>
        <taxon>Pentapetalae</taxon>
        <taxon>rosids</taxon>
        <taxon>malvids</taxon>
        <taxon>Malvales</taxon>
        <taxon>Dipterocarpaceae</taxon>
        <taxon>Rubroshorea</taxon>
    </lineage>
</organism>
<dbReference type="PANTHER" id="PTHR12049:SF7">
    <property type="entry name" value="PROTEIN ARGININE METHYLTRANSFERASE NDUFAF7, MITOCHONDRIAL"/>
    <property type="match status" value="1"/>
</dbReference>
<name>A0AAV5J239_9ROSI</name>
<comment type="caution">
    <text evidence="8">The sequence shown here is derived from an EMBL/GenBank/DDBJ whole genome shotgun (WGS) entry which is preliminary data.</text>
</comment>
<dbReference type="EC" id="2.1.1.320" evidence="7"/>
<evidence type="ECO:0000313" key="8">
    <source>
        <dbReference type="EMBL" id="GKV08659.1"/>
    </source>
</evidence>
<dbReference type="EMBL" id="BPVZ01000029">
    <property type="protein sequence ID" value="GKV08659.1"/>
    <property type="molecule type" value="Genomic_DNA"/>
</dbReference>
<dbReference type="AlphaFoldDB" id="A0AAV5J239"/>
<dbReference type="GO" id="GO:0032259">
    <property type="term" value="P:methylation"/>
    <property type="evidence" value="ECO:0007669"/>
    <property type="project" value="UniProtKB-KW"/>
</dbReference>
<comment type="similarity">
    <text evidence="2 7">Belongs to the NDUFAF7 family.</text>
</comment>
<dbReference type="InterPro" id="IPR038375">
    <property type="entry name" value="NDUFAF7_sf"/>
</dbReference>
<dbReference type="Pfam" id="PF02636">
    <property type="entry name" value="Methyltransf_28"/>
    <property type="match status" value="1"/>
</dbReference>
<protein>
    <recommendedName>
        <fullName evidence="7">Protein arginine methyltransferase NDUFAF7</fullName>
        <ecNumber evidence="7">2.1.1.320</ecNumber>
    </recommendedName>
</protein>
<keyword evidence="4 7" id="KW-0808">Transferase</keyword>
<evidence type="ECO:0000256" key="1">
    <source>
        <dbReference type="ARBA" id="ARBA00004173"/>
    </source>
</evidence>
<evidence type="ECO:0000313" key="9">
    <source>
        <dbReference type="Proteomes" id="UP001054252"/>
    </source>
</evidence>
<evidence type="ECO:0000256" key="6">
    <source>
        <dbReference type="ARBA" id="ARBA00048612"/>
    </source>
</evidence>
<dbReference type="Proteomes" id="UP001054252">
    <property type="component" value="Unassembled WGS sequence"/>
</dbReference>
<dbReference type="GO" id="GO:0032981">
    <property type="term" value="P:mitochondrial respiratory chain complex I assembly"/>
    <property type="evidence" value="ECO:0007669"/>
    <property type="project" value="TreeGrafter"/>
</dbReference>
<comment type="catalytic activity">
    <reaction evidence="6 7">
        <text>L-arginyl-[protein] + 2 S-adenosyl-L-methionine = N(omega),N(omega)'-dimethyl-L-arginyl-[protein] + 2 S-adenosyl-L-homocysteine + 2 H(+)</text>
        <dbReference type="Rhea" id="RHEA:48108"/>
        <dbReference type="Rhea" id="RHEA-COMP:10532"/>
        <dbReference type="Rhea" id="RHEA-COMP:11992"/>
        <dbReference type="ChEBI" id="CHEBI:15378"/>
        <dbReference type="ChEBI" id="CHEBI:29965"/>
        <dbReference type="ChEBI" id="CHEBI:57856"/>
        <dbReference type="ChEBI" id="CHEBI:59789"/>
        <dbReference type="ChEBI" id="CHEBI:88221"/>
        <dbReference type="EC" id="2.1.1.320"/>
    </reaction>
</comment>
<dbReference type="InterPro" id="IPR003788">
    <property type="entry name" value="NDUFAF7"/>
</dbReference>
<dbReference type="PANTHER" id="PTHR12049">
    <property type="entry name" value="PROTEIN ARGININE METHYLTRANSFERASE NDUFAF7, MITOCHONDRIAL"/>
    <property type="match status" value="1"/>
</dbReference>
<evidence type="ECO:0000256" key="2">
    <source>
        <dbReference type="ARBA" id="ARBA00005891"/>
    </source>
</evidence>
<keyword evidence="9" id="KW-1185">Reference proteome</keyword>
<keyword evidence="5 7" id="KW-0496">Mitochondrion</keyword>
<evidence type="ECO:0000256" key="7">
    <source>
        <dbReference type="RuleBase" id="RU364114"/>
    </source>
</evidence>
<keyword evidence="3 7" id="KW-0489">Methyltransferase</keyword>
<dbReference type="Gene3D" id="3.40.50.12710">
    <property type="match status" value="1"/>
</dbReference>
<accession>A0AAV5J239</accession>
<gene>
    <name evidence="8" type="ORF">SLEP1_g20263</name>
</gene>
<proteinExistence type="inferred from homology"/>
<evidence type="ECO:0000256" key="5">
    <source>
        <dbReference type="ARBA" id="ARBA00023128"/>
    </source>
</evidence>
<reference evidence="8 9" key="1">
    <citation type="journal article" date="2021" name="Commun. Biol.">
        <title>The genome of Shorea leprosula (Dipterocarpaceae) highlights the ecological relevance of drought in aseasonal tropical rainforests.</title>
        <authorList>
            <person name="Ng K.K.S."/>
            <person name="Kobayashi M.J."/>
            <person name="Fawcett J.A."/>
            <person name="Hatakeyama M."/>
            <person name="Paape T."/>
            <person name="Ng C.H."/>
            <person name="Ang C.C."/>
            <person name="Tnah L.H."/>
            <person name="Lee C.T."/>
            <person name="Nishiyama T."/>
            <person name="Sese J."/>
            <person name="O'Brien M.J."/>
            <person name="Copetti D."/>
            <person name="Mohd Noor M.I."/>
            <person name="Ong R.C."/>
            <person name="Putra M."/>
            <person name="Sireger I.Z."/>
            <person name="Indrioko S."/>
            <person name="Kosugi Y."/>
            <person name="Izuno A."/>
            <person name="Isagi Y."/>
            <person name="Lee S.L."/>
            <person name="Shimizu K.K."/>
        </authorList>
    </citation>
    <scope>NUCLEOTIDE SEQUENCE [LARGE SCALE GENOMIC DNA]</scope>
    <source>
        <strain evidence="8">214</strain>
    </source>
</reference>
<comment type="function">
    <text evidence="7">Arginine methyltransferase involved in the assembly or stability of mitochondrial NADH:ubiquinone oxidoreductase complex (complex I).</text>
</comment>